<dbReference type="EMBL" id="BBLT01000004">
    <property type="protein sequence ID" value="GAL85354.1"/>
    <property type="molecule type" value="Genomic_DNA"/>
</dbReference>
<comment type="subcellular location">
    <subcellularLocation>
        <location evidence="1">Cell inner membrane</location>
        <topology evidence="1">Single-pass membrane protein</topology>
        <orientation evidence="1">Periplasmic side</orientation>
    </subcellularLocation>
</comment>
<keyword evidence="9" id="KW-0472">Membrane</keyword>
<keyword evidence="8" id="KW-1133">Transmembrane helix</keyword>
<keyword evidence="5" id="KW-0997">Cell inner membrane</keyword>
<evidence type="ECO:0000256" key="6">
    <source>
        <dbReference type="ARBA" id="ARBA00022692"/>
    </source>
</evidence>
<dbReference type="PANTHER" id="PTHR33446">
    <property type="entry name" value="PROTEIN TONB-RELATED"/>
    <property type="match status" value="1"/>
</dbReference>
<dbReference type="PANTHER" id="PTHR33446:SF2">
    <property type="entry name" value="PROTEIN TONB"/>
    <property type="match status" value="1"/>
</dbReference>
<dbReference type="InterPro" id="IPR037682">
    <property type="entry name" value="TonB_C"/>
</dbReference>
<dbReference type="Gene3D" id="3.30.1150.10">
    <property type="match status" value="1"/>
</dbReference>
<evidence type="ECO:0000256" key="9">
    <source>
        <dbReference type="ARBA" id="ARBA00023136"/>
    </source>
</evidence>
<accession>A0A098LFW5</accession>
<dbReference type="NCBIfam" id="TIGR01352">
    <property type="entry name" value="tonB_Cterm"/>
    <property type="match status" value="1"/>
</dbReference>
<keyword evidence="6" id="KW-0812">Transmembrane</keyword>
<evidence type="ECO:0000313" key="13">
    <source>
        <dbReference type="Proteomes" id="UP000030185"/>
    </source>
</evidence>
<dbReference type="Pfam" id="PF03544">
    <property type="entry name" value="TonB_C"/>
    <property type="match status" value="1"/>
</dbReference>
<name>A0A098LFW5_9BACT</name>
<comment type="caution">
    <text evidence="12">The sequence shown here is derived from an EMBL/GenBank/DDBJ whole genome shotgun (WGS) entry which is preliminary data.</text>
</comment>
<dbReference type="OrthoDB" id="9812355at2"/>
<dbReference type="GO" id="GO:0015031">
    <property type="term" value="P:protein transport"/>
    <property type="evidence" value="ECO:0007669"/>
    <property type="project" value="UniProtKB-KW"/>
</dbReference>
<dbReference type="RefSeq" id="WP_052430147.1">
    <property type="nucleotide sequence ID" value="NZ_BBLT01000004.1"/>
</dbReference>
<dbReference type="eggNOG" id="COG0810">
    <property type="taxonomic scope" value="Bacteria"/>
</dbReference>
<evidence type="ECO:0000256" key="10">
    <source>
        <dbReference type="SAM" id="SignalP"/>
    </source>
</evidence>
<feature type="signal peptide" evidence="10">
    <location>
        <begin position="1"/>
        <end position="18"/>
    </location>
</feature>
<keyword evidence="10" id="KW-0732">Signal</keyword>
<dbReference type="Proteomes" id="UP000030185">
    <property type="component" value="Unassembled WGS sequence"/>
</dbReference>
<dbReference type="GO" id="GO:0055085">
    <property type="term" value="P:transmembrane transport"/>
    <property type="evidence" value="ECO:0007669"/>
    <property type="project" value="InterPro"/>
</dbReference>
<protein>
    <submittedName>
        <fullName evidence="12">TonB family domain-containing protein</fullName>
    </submittedName>
</protein>
<keyword evidence="7" id="KW-0653">Protein transport</keyword>
<keyword evidence="13" id="KW-1185">Reference proteome</keyword>
<reference evidence="12 13" key="1">
    <citation type="submission" date="2014-09" db="EMBL/GenBank/DDBJ databases">
        <title>Sporocytophaga myxococcoides PG-01 genome sequencing.</title>
        <authorList>
            <person name="Liu L."/>
            <person name="Gao P.J."/>
            <person name="Chen G.J."/>
            <person name="Wang L.S."/>
        </authorList>
    </citation>
    <scope>NUCLEOTIDE SEQUENCE [LARGE SCALE GENOMIC DNA]</scope>
    <source>
        <strain evidence="12 13">PG-01</strain>
    </source>
</reference>
<feature type="domain" description="TonB C-terminal" evidence="11">
    <location>
        <begin position="46"/>
        <end position="142"/>
    </location>
</feature>
<evidence type="ECO:0000259" key="11">
    <source>
        <dbReference type="PROSITE" id="PS52015"/>
    </source>
</evidence>
<dbReference type="GO" id="GO:0031992">
    <property type="term" value="F:energy transducer activity"/>
    <property type="evidence" value="ECO:0007669"/>
    <property type="project" value="TreeGrafter"/>
</dbReference>
<dbReference type="AlphaFoldDB" id="A0A098LFW5"/>
<proteinExistence type="inferred from homology"/>
<evidence type="ECO:0000313" key="12">
    <source>
        <dbReference type="EMBL" id="GAL85354.1"/>
    </source>
</evidence>
<dbReference type="SUPFAM" id="SSF74653">
    <property type="entry name" value="TolA/TonB C-terminal domain"/>
    <property type="match status" value="1"/>
</dbReference>
<dbReference type="InterPro" id="IPR051045">
    <property type="entry name" value="TonB-dependent_transducer"/>
</dbReference>
<sequence>MKYILLFLFKLSLELSFAQTDGENFIVNNKEEKSCPNGKQKKKPATFKGKLKTYLKQNLQYPEEALIKRLEDTVWVTFDIDVYGNIKDPRIDKAGQIFFDEEALRVIKLMPAWSPATINGEAVSECQIIPIIFKLPEKGHSEK</sequence>
<evidence type="ECO:0000256" key="7">
    <source>
        <dbReference type="ARBA" id="ARBA00022927"/>
    </source>
</evidence>
<dbReference type="InterPro" id="IPR006260">
    <property type="entry name" value="TonB/TolA_C"/>
</dbReference>
<evidence type="ECO:0000256" key="4">
    <source>
        <dbReference type="ARBA" id="ARBA00022475"/>
    </source>
</evidence>
<organism evidence="12 13">
    <name type="scientific">Sporocytophaga myxococcoides</name>
    <dbReference type="NCBI Taxonomy" id="153721"/>
    <lineage>
        <taxon>Bacteria</taxon>
        <taxon>Pseudomonadati</taxon>
        <taxon>Bacteroidota</taxon>
        <taxon>Cytophagia</taxon>
        <taxon>Cytophagales</taxon>
        <taxon>Cytophagaceae</taxon>
        <taxon>Sporocytophaga</taxon>
    </lineage>
</organism>
<dbReference type="PROSITE" id="PS52015">
    <property type="entry name" value="TONB_CTD"/>
    <property type="match status" value="1"/>
</dbReference>
<evidence type="ECO:0000256" key="3">
    <source>
        <dbReference type="ARBA" id="ARBA00022448"/>
    </source>
</evidence>
<comment type="similarity">
    <text evidence="2">Belongs to the TonB family.</text>
</comment>
<evidence type="ECO:0000256" key="8">
    <source>
        <dbReference type="ARBA" id="ARBA00022989"/>
    </source>
</evidence>
<evidence type="ECO:0000256" key="2">
    <source>
        <dbReference type="ARBA" id="ARBA00006555"/>
    </source>
</evidence>
<gene>
    <name evidence="12" type="ORF">MYP_2583</name>
</gene>
<dbReference type="GO" id="GO:0098797">
    <property type="term" value="C:plasma membrane protein complex"/>
    <property type="evidence" value="ECO:0007669"/>
    <property type="project" value="TreeGrafter"/>
</dbReference>
<evidence type="ECO:0000256" key="1">
    <source>
        <dbReference type="ARBA" id="ARBA00004383"/>
    </source>
</evidence>
<feature type="chain" id="PRO_5001937306" evidence="10">
    <location>
        <begin position="19"/>
        <end position="143"/>
    </location>
</feature>
<evidence type="ECO:0000256" key="5">
    <source>
        <dbReference type="ARBA" id="ARBA00022519"/>
    </source>
</evidence>
<dbReference type="STRING" id="153721.MYP_2583"/>
<keyword evidence="3" id="KW-0813">Transport</keyword>
<keyword evidence="4" id="KW-1003">Cell membrane</keyword>